<dbReference type="Pfam" id="PF05742">
    <property type="entry name" value="TANGO2"/>
    <property type="match status" value="1"/>
</dbReference>
<evidence type="ECO:0000313" key="1">
    <source>
        <dbReference type="EMBL" id="ETF02121.1"/>
    </source>
</evidence>
<dbReference type="RefSeq" id="WP_024006025.1">
    <property type="nucleotide sequence ID" value="NZ_KI650980.1"/>
</dbReference>
<name>V8QQ94_9BURK</name>
<organism evidence="1 2">
    <name type="scientific">Advenella kashmirensis W13003</name>
    <dbReference type="NCBI Taxonomy" id="1424334"/>
    <lineage>
        <taxon>Bacteria</taxon>
        <taxon>Pseudomonadati</taxon>
        <taxon>Pseudomonadota</taxon>
        <taxon>Betaproteobacteria</taxon>
        <taxon>Burkholderiales</taxon>
        <taxon>Alcaligenaceae</taxon>
    </lineage>
</organism>
<dbReference type="PANTHER" id="PTHR17985:SF8">
    <property type="entry name" value="TRANSPORT AND GOLGI ORGANIZATION PROTEIN 2 HOMOLOG"/>
    <property type="match status" value="1"/>
</dbReference>
<dbReference type="STRING" id="1424334.W822_15370"/>
<dbReference type="OrthoDB" id="4380123at2"/>
<sequence>MCIIYLSIAKDPEWPLFIAANRDEFHARPALPAAPWDANPDIFSGLDQSAGGTWLGINRNGRTAMLTNFRDPAGFDPQAPTRGLLVSDFLDGDMTAAEYATQVWKTADRYNGFNLIVGDINAVYYTGNRQSAPPQKLAAGSYILSNHLLDTPWPKAERLRSGLDALTPNGAPGALQQVFKLLRDTTPAPDETLPSTGIPLERERLLSSPFIISDNYGTRCSSIIAVDQEGEAIFSELTFDARGCETARRDWTFSMHQPLRY</sequence>
<dbReference type="AlphaFoldDB" id="V8QQ94"/>
<evidence type="ECO:0008006" key="3">
    <source>
        <dbReference type="Google" id="ProtNLM"/>
    </source>
</evidence>
<keyword evidence="2" id="KW-1185">Reference proteome</keyword>
<accession>V8QQ94</accession>
<dbReference type="HOGENOM" id="CLU_047037_1_1_4"/>
<proteinExistence type="predicted"/>
<dbReference type="InterPro" id="IPR008551">
    <property type="entry name" value="TANGO2"/>
</dbReference>
<evidence type="ECO:0000313" key="2">
    <source>
        <dbReference type="Proteomes" id="UP000018733"/>
    </source>
</evidence>
<protein>
    <recommendedName>
        <fullName evidence="3">NRDE family protein</fullName>
    </recommendedName>
</protein>
<comment type="caution">
    <text evidence="1">The sequence shown here is derived from an EMBL/GenBank/DDBJ whole genome shotgun (WGS) entry which is preliminary data.</text>
</comment>
<dbReference type="eggNOG" id="COG3332">
    <property type="taxonomic scope" value="Bacteria"/>
</dbReference>
<dbReference type="PANTHER" id="PTHR17985">
    <property type="entry name" value="SER/THR-RICH PROTEIN T10 IN DGCR REGION"/>
    <property type="match status" value="1"/>
</dbReference>
<reference evidence="1 2" key="1">
    <citation type="journal article" date="2014" name="Genome Announc.">
        <title>Draft Genome Sequence of Advenella kashmirensis Strain W13003, a Polycyclic Aromatic Hydrocarbon-Degrading Bacterium.</title>
        <authorList>
            <person name="Wang X."/>
            <person name="Jin D."/>
            <person name="Zhou L."/>
            <person name="Wu L."/>
            <person name="An W."/>
            <person name="Zhao L."/>
        </authorList>
    </citation>
    <scope>NUCLEOTIDE SEQUENCE [LARGE SCALE GENOMIC DNA]</scope>
    <source>
        <strain evidence="1 2">W13003</strain>
    </source>
</reference>
<dbReference type="PATRIC" id="fig|1424334.3.peg.3090"/>
<dbReference type="Proteomes" id="UP000018733">
    <property type="component" value="Unassembled WGS sequence"/>
</dbReference>
<dbReference type="EMBL" id="AYXT01000010">
    <property type="protein sequence ID" value="ETF02121.1"/>
    <property type="molecule type" value="Genomic_DNA"/>
</dbReference>
<gene>
    <name evidence="1" type="ORF">W822_15370</name>
</gene>